<evidence type="ECO:0000259" key="1">
    <source>
        <dbReference type="PROSITE" id="PS51871"/>
    </source>
</evidence>
<keyword evidence="3" id="KW-1185">Reference proteome</keyword>
<dbReference type="GO" id="GO:0006508">
    <property type="term" value="P:proteolysis"/>
    <property type="evidence" value="ECO:0007669"/>
    <property type="project" value="InterPro"/>
</dbReference>
<sequence length="297" mass="34302">MAFVMFGQFESALPLLHSGGASLTVAPNCVAPIKRDILKETRFQMMKEEAQRERAWAKLEEETRERYESFQRGTLKRLPYGFMTLKKPSIVKLHKERIERENQEREERIFDSLSPFPITHINMCEQPVRVLENVNNNITWSLCRSFKQKKPKRVPSMPKLSVVHFEGFLTAIGKICKKKDMSLEIIDGRKTVKAKTHLGSCYVRTKHMDGARKKIDLTLNERQEEMLFSLAKGLSRAPIPLSHLTYGDSGRIILNPICDTAYSRYKRGLIVRGEHEGKIYDARVKVTRSVASTMRQF</sequence>
<evidence type="ECO:0000313" key="2">
    <source>
        <dbReference type="EMBL" id="AAC55547.1"/>
    </source>
</evidence>
<organism evidence="2 3">
    <name type="scientific">Yam mosaic virus</name>
    <dbReference type="NCBI Taxonomy" id="41460"/>
    <lineage>
        <taxon>Viruses</taxon>
        <taxon>Riboviria</taxon>
        <taxon>Orthornavirae</taxon>
        <taxon>Pisuviricota</taxon>
        <taxon>Stelpaviricetes</taxon>
        <taxon>Patatavirales</taxon>
        <taxon>Potyviridae</taxon>
        <taxon>Potyvirus</taxon>
        <taxon>Potyvirus yamtesselati</taxon>
    </lineage>
</organism>
<name>Q98804_9POTV</name>
<protein>
    <submittedName>
        <fullName evidence="2">Putative P1 protein</fullName>
    </submittedName>
</protein>
<dbReference type="InterPro" id="IPR002540">
    <property type="entry name" value="Pept_S30_P1_potyvir"/>
</dbReference>
<evidence type="ECO:0000313" key="3">
    <source>
        <dbReference type="Proteomes" id="UP000204320"/>
    </source>
</evidence>
<dbReference type="PROSITE" id="PS51871">
    <property type="entry name" value="PV_P1_PRO"/>
    <property type="match status" value="1"/>
</dbReference>
<dbReference type="EMBL" id="U42596">
    <property type="protein sequence ID" value="AAC55547.1"/>
    <property type="molecule type" value="Genomic_RNA"/>
</dbReference>
<dbReference type="Pfam" id="PF01577">
    <property type="entry name" value="Peptidase_S30"/>
    <property type="match status" value="1"/>
</dbReference>
<feature type="domain" description="Peptidase S30" evidence="1">
    <location>
        <begin position="159"/>
        <end position="297"/>
    </location>
</feature>
<reference evidence="2 3" key="1">
    <citation type="journal article" date="1996" name="Arch. Virol.">
        <title>The complete nucleotide sequence of yam mosaic virus (Ivory Coast isolate) genomic RNA.</title>
        <authorList>
            <person name="Aleman M.E."/>
            <person name="Marcos J.F."/>
            <person name="Brugidou C."/>
            <person name="Beachy R.N."/>
            <person name="Fauquet C."/>
        </authorList>
    </citation>
    <scope>NUCLEOTIDE SEQUENCE [LARGE SCALE GENOMIC DNA]</scope>
    <source>
        <strain evidence="2 3">Ivory Coast</strain>
    </source>
</reference>
<feature type="non-terminal residue" evidence="2">
    <location>
        <position position="297"/>
    </location>
</feature>
<dbReference type="Proteomes" id="UP000204320">
    <property type="component" value="Segment"/>
</dbReference>
<dbReference type="RefSeq" id="YP_022752.1">
    <property type="nucleotide sequence ID" value="YP_022751.1"/>
</dbReference>
<proteinExistence type="predicted"/>
<accession>Q98804</accession>
<dbReference type="GO" id="GO:0004197">
    <property type="term" value="F:cysteine-type endopeptidase activity"/>
    <property type="evidence" value="ECO:0007669"/>
    <property type="project" value="InterPro"/>
</dbReference>